<protein>
    <submittedName>
        <fullName evidence="1">DUF4278 domain-containing protein</fullName>
    </submittedName>
</protein>
<evidence type="ECO:0000313" key="2">
    <source>
        <dbReference type="Proteomes" id="UP000500857"/>
    </source>
</evidence>
<gene>
    <name evidence="1" type="ORF">HCG48_05705</name>
</gene>
<name>A0A6H1TU34_9CYAN</name>
<evidence type="ECO:0000313" key="1">
    <source>
        <dbReference type="EMBL" id="QIZ70128.1"/>
    </source>
</evidence>
<dbReference type="AlphaFoldDB" id="A0A6H1TU34"/>
<dbReference type="RefSeq" id="WP_168568285.1">
    <property type="nucleotide sequence ID" value="NZ_CP051167.1"/>
</dbReference>
<dbReference type="Proteomes" id="UP000500857">
    <property type="component" value="Chromosome"/>
</dbReference>
<keyword evidence="2" id="KW-1185">Reference proteome</keyword>
<proteinExistence type="predicted"/>
<accession>A0A6H1TU34</accession>
<dbReference type="EMBL" id="CP051167">
    <property type="protein sequence ID" value="QIZ70128.1"/>
    <property type="molecule type" value="Genomic_DNA"/>
</dbReference>
<sequence>MKLTYRGVSYEYTPPTIETTEGELAGKYRGLDWRFCNLKKAPVQQPTVELMYRGVAYGSAEQAPTVPVRQPIAVPSVAPAGSASLFEDKARSLMMSNCRAIKKRQQSMLSRLASEVGLAGDVSGYWNRIQGKVHPTFRLSYDRSRAAMS</sequence>
<dbReference type="Pfam" id="PF14105">
    <property type="entry name" value="DUF4278"/>
    <property type="match status" value="1"/>
</dbReference>
<dbReference type="KEGG" id="oxy:HCG48_05705"/>
<reference evidence="1 2" key="1">
    <citation type="submission" date="2020-04" db="EMBL/GenBank/DDBJ databases">
        <authorList>
            <person name="Basu S."/>
            <person name="Maruthanayagam V."/>
            <person name="Chakraborty S."/>
            <person name="Pramanik A."/>
            <person name="Mukherjee J."/>
            <person name="Brink B."/>
        </authorList>
    </citation>
    <scope>NUCLEOTIDE SEQUENCE [LARGE SCALE GENOMIC DNA]</scope>
    <source>
        <strain evidence="1 2">AP17</strain>
    </source>
</reference>
<organism evidence="1 2">
    <name type="scientific">Oxynema aestuarii AP17</name>
    <dbReference type="NCBI Taxonomy" id="2064643"/>
    <lineage>
        <taxon>Bacteria</taxon>
        <taxon>Bacillati</taxon>
        <taxon>Cyanobacteriota</taxon>
        <taxon>Cyanophyceae</taxon>
        <taxon>Oscillatoriophycideae</taxon>
        <taxon>Oscillatoriales</taxon>
        <taxon>Oscillatoriaceae</taxon>
        <taxon>Oxynema</taxon>
        <taxon>Oxynema aestuarii</taxon>
    </lineage>
</organism>
<dbReference type="InterPro" id="IPR025458">
    <property type="entry name" value="DUF4278"/>
</dbReference>